<dbReference type="Pfam" id="PF07686">
    <property type="entry name" value="V-set"/>
    <property type="match status" value="1"/>
</dbReference>
<keyword evidence="8" id="KW-0472">Membrane</keyword>
<keyword evidence="7" id="KW-1064">Adaptive immunity</keyword>
<dbReference type="InterPro" id="IPR013106">
    <property type="entry name" value="Ig_V-set"/>
</dbReference>
<keyword evidence="9" id="KW-1015">Disulfide bond</keyword>
<evidence type="ECO:0000256" key="5">
    <source>
        <dbReference type="ARBA" id="ARBA00022859"/>
    </source>
</evidence>
<evidence type="ECO:0000256" key="7">
    <source>
        <dbReference type="ARBA" id="ARBA00023130"/>
    </source>
</evidence>
<dbReference type="GO" id="GO:0002250">
    <property type="term" value="P:adaptive immune response"/>
    <property type="evidence" value="ECO:0007669"/>
    <property type="project" value="UniProtKB-KW"/>
</dbReference>
<evidence type="ECO:0000256" key="12">
    <source>
        <dbReference type="ARBA" id="ARBA00023319"/>
    </source>
</evidence>
<dbReference type="EMBL" id="QWLN02000112">
    <property type="protein sequence ID" value="TEA42390.1"/>
    <property type="molecule type" value="Genomic_DNA"/>
</dbReference>
<evidence type="ECO:0000256" key="4">
    <source>
        <dbReference type="ARBA" id="ARBA00022729"/>
    </source>
</evidence>
<dbReference type="SUPFAM" id="SSF48726">
    <property type="entry name" value="Immunoglobulin"/>
    <property type="match status" value="1"/>
</dbReference>
<dbReference type="PANTHER" id="PTHR19357">
    <property type="entry name" value="TRIGGERING RECEPTOR EXPRESSED ON MYELOID CELLS 1"/>
    <property type="match status" value="1"/>
</dbReference>
<evidence type="ECO:0000256" key="1">
    <source>
        <dbReference type="ARBA" id="ARBA00004251"/>
    </source>
</evidence>
<protein>
    <recommendedName>
        <fullName evidence="14">Immunoglobulin V-set domain-containing protein</fullName>
    </recommendedName>
</protein>
<evidence type="ECO:0000256" key="8">
    <source>
        <dbReference type="ARBA" id="ARBA00023136"/>
    </source>
</evidence>
<keyword evidence="10" id="KW-0675">Receptor</keyword>
<evidence type="ECO:0000313" key="15">
    <source>
        <dbReference type="EMBL" id="TEA42390.1"/>
    </source>
</evidence>
<organism evidence="15 16">
    <name type="scientific">Sousa chinensis</name>
    <name type="common">Indo-pacific humpbacked dolphin</name>
    <name type="synonym">Steno chinensis</name>
    <dbReference type="NCBI Taxonomy" id="103600"/>
    <lineage>
        <taxon>Eukaryota</taxon>
        <taxon>Metazoa</taxon>
        <taxon>Chordata</taxon>
        <taxon>Craniata</taxon>
        <taxon>Vertebrata</taxon>
        <taxon>Euteleostomi</taxon>
        <taxon>Mammalia</taxon>
        <taxon>Eutheria</taxon>
        <taxon>Laurasiatheria</taxon>
        <taxon>Artiodactyla</taxon>
        <taxon>Whippomorpha</taxon>
        <taxon>Cetacea</taxon>
        <taxon>Odontoceti</taxon>
        <taxon>Delphinidae</taxon>
        <taxon>Sousa</taxon>
    </lineage>
</organism>
<keyword evidence="6" id="KW-1133">Transmembrane helix</keyword>
<evidence type="ECO:0000256" key="9">
    <source>
        <dbReference type="ARBA" id="ARBA00023157"/>
    </source>
</evidence>
<feature type="compositionally biased region" description="Low complexity" evidence="13">
    <location>
        <begin position="7"/>
        <end position="24"/>
    </location>
</feature>
<keyword evidence="16" id="KW-1185">Reference proteome</keyword>
<feature type="region of interest" description="Disordered" evidence="13">
    <location>
        <begin position="55"/>
        <end position="144"/>
    </location>
</feature>
<keyword evidence="5" id="KW-0391">Immunity</keyword>
<evidence type="ECO:0000259" key="14">
    <source>
        <dbReference type="Pfam" id="PF07686"/>
    </source>
</evidence>
<dbReference type="PANTHER" id="PTHR19357:SF0">
    <property type="entry name" value="TRIGGERING RECEPTOR EXPRESSED ON MYELOID CELLS 1"/>
    <property type="match status" value="1"/>
</dbReference>
<dbReference type="GO" id="GO:0005886">
    <property type="term" value="C:plasma membrane"/>
    <property type="evidence" value="ECO:0007669"/>
    <property type="project" value="UniProtKB-SubCell"/>
</dbReference>
<dbReference type="Gene3D" id="2.60.40.10">
    <property type="entry name" value="Immunoglobulins"/>
    <property type="match status" value="1"/>
</dbReference>
<dbReference type="GO" id="GO:0030593">
    <property type="term" value="P:neutrophil chemotaxis"/>
    <property type="evidence" value="ECO:0007669"/>
    <property type="project" value="TreeGrafter"/>
</dbReference>
<feature type="domain" description="Immunoglobulin V-set" evidence="14">
    <location>
        <begin position="232"/>
        <end position="322"/>
    </location>
</feature>
<evidence type="ECO:0000256" key="3">
    <source>
        <dbReference type="ARBA" id="ARBA00022692"/>
    </source>
</evidence>
<evidence type="ECO:0000313" key="16">
    <source>
        <dbReference type="Proteomes" id="UP000295264"/>
    </source>
</evidence>
<sequence>MGKKRAQALALPALPARRVPSPSSGAPDSGEIEQISAPAHTPIALAIAHLLLPRTTSGAPGDALRGSESNVSERAALRCPPPGGARCSRPVFPCALSCDPNRESPEPRSVLGRNRGTSPGQPGSQGKGDQCGAVRAEGPQPEAPLWTPERFALRWHNGYPPLQEREESKKEDGLDGTHKIFLPERASPPLRTASTVVPHRLRVANRGTAAGPNSNSLLTEIQTASELPEEKCTLAEEQTLKVDGPITHDTDSNSRKAWQSLKDKGEVQTLAITERVSGEFSQVQVGRYFLKDVPSESMLHVRMTNLRVEDTGLYRCVIYQPPKDPIILFYPVHLVDQEAPGPSTVIPVARGLLSKSLVFIALFAVTQRSFAS</sequence>
<dbReference type="AlphaFoldDB" id="A0A484H5J3"/>
<comment type="subcellular location">
    <subcellularLocation>
        <location evidence="1">Cell membrane</location>
        <topology evidence="1">Single-pass type I membrane protein</topology>
    </subcellularLocation>
</comment>
<comment type="caution">
    <text evidence="15">The sequence shown here is derived from an EMBL/GenBank/DDBJ whole genome shotgun (WGS) entry which is preliminary data.</text>
</comment>
<dbReference type="Proteomes" id="UP000295264">
    <property type="component" value="Unassembled WGS sequence"/>
</dbReference>
<feature type="compositionally biased region" description="Polar residues" evidence="13">
    <location>
        <begin position="115"/>
        <end position="124"/>
    </location>
</feature>
<keyword evidence="4" id="KW-0732">Signal</keyword>
<evidence type="ECO:0000256" key="10">
    <source>
        <dbReference type="ARBA" id="ARBA00023170"/>
    </source>
</evidence>
<gene>
    <name evidence="15" type="ORF">DBR06_SOUSAS1810180</name>
</gene>
<evidence type="ECO:0000256" key="13">
    <source>
        <dbReference type="SAM" id="MobiDB-lite"/>
    </source>
</evidence>
<reference evidence="15 16" key="1">
    <citation type="journal article" date="2018" name="Genomics">
        <title>Molecular footprints of inshore aquatic adaptation in Indo-Pacific humpback dolphin (Sousa chinensis).</title>
        <authorList>
            <person name="Ming Y."/>
            <person name="Jian J."/>
            <person name="Yu F."/>
            <person name="Yu X."/>
            <person name="Wang J."/>
            <person name="Liu W."/>
        </authorList>
    </citation>
    <scope>NUCLEOTIDE SEQUENCE [LARGE SCALE GENOMIC DNA]</scope>
    <source>
        <strain evidence="15">MY-2018</strain>
        <tissue evidence="15">Skin</tissue>
    </source>
</reference>
<evidence type="ECO:0000256" key="11">
    <source>
        <dbReference type="ARBA" id="ARBA00023180"/>
    </source>
</evidence>
<keyword evidence="2" id="KW-1003">Cell membrane</keyword>
<dbReference type="GO" id="GO:0070945">
    <property type="term" value="P:neutrophil-mediated killing of gram-negative bacterium"/>
    <property type="evidence" value="ECO:0007669"/>
    <property type="project" value="TreeGrafter"/>
</dbReference>
<evidence type="ECO:0000256" key="2">
    <source>
        <dbReference type="ARBA" id="ARBA00022475"/>
    </source>
</evidence>
<name>A0A484H5J3_SOUCH</name>
<dbReference type="InterPro" id="IPR036179">
    <property type="entry name" value="Ig-like_dom_sf"/>
</dbReference>
<accession>A0A484H5J3</accession>
<keyword evidence="11" id="KW-0325">Glycoprotein</keyword>
<dbReference type="InterPro" id="IPR013783">
    <property type="entry name" value="Ig-like_fold"/>
</dbReference>
<keyword evidence="3" id="KW-0812">Transmembrane</keyword>
<evidence type="ECO:0000256" key="6">
    <source>
        <dbReference type="ARBA" id="ARBA00022989"/>
    </source>
</evidence>
<proteinExistence type="predicted"/>
<keyword evidence="12" id="KW-0393">Immunoglobulin domain</keyword>
<feature type="region of interest" description="Disordered" evidence="13">
    <location>
        <begin position="1"/>
        <end position="37"/>
    </location>
</feature>